<dbReference type="EMBL" id="JACDXX010000008">
    <property type="protein sequence ID" value="MCB5410479.1"/>
    <property type="molecule type" value="Genomic_DNA"/>
</dbReference>
<dbReference type="EMBL" id="JACDXX010000031">
    <property type="protein sequence ID" value="MCB5412159.1"/>
    <property type="molecule type" value="Genomic_DNA"/>
</dbReference>
<keyword evidence="1" id="KW-0472">Membrane</keyword>
<evidence type="ECO:0000256" key="1">
    <source>
        <dbReference type="SAM" id="Phobius"/>
    </source>
</evidence>
<keyword evidence="4" id="KW-1185">Reference proteome</keyword>
<proteinExistence type="predicted"/>
<keyword evidence="1" id="KW-1133">Transmembrane helix</keyword>
<accession>A0ABS8CRY9</accession>
<keyword evidence="1" id="KW-0812">Transmembrane</keyword>
<feature type="transmembrane region" description="Helical" evidence="1">
    <location>
        <begin position="6"/>
        <end position="25"/>
    </location>
</feature>
<gene>
    <name evidence="2" type="ORF">H0485_10760</name>
    <name evidence="3" type="ORF">H0485_19470</name>
</gene>
<evidence type="ECO:0000313" key="2">
    <source>
        <dbReference type="EMBL" id="MCB5410479.1"/>
    </source>
</evidence>
<sequence length="51" mass="5711">MIFILWAIRVGVSGVIIALSGIAFMPREAACRLIPLQKFLTNQIERRRAGL</sequence>
<evidence type="ECO:0000313" key="4">
    <source>
        <dbReference type="Proteomes" id="UP001198571"/>
    </source>
</evidence>
<reference evidence="3 4" key="1">
    <citation type="submission" date="2020-07" db="EMBL/GenBank/DDBJ databases">
        <title>Pseudogemmobacter sp. nov., isolated from poultry manure in Taiwan.</title>
        <authorList>
            <person name="Lin S.-Y."/>
            <person name="Tang Y.-S."/>
            <person name="Young C.-C."/>
        </authorList>
    </citation>
    <scope>NUCLEOTIDE SEQUENCE [LARGE SCALE GENOMIC DNA]</scope>
    <source>
        <strain evidence="3 4">CC-YST710</strain>
    </source>
</reference>
<evidence type="ECO:0000313" key="3">
    <source>
        <dbReference type="EMBL" id="MCB5412159.1"/>
    </source>
</evidence>
<name>A0ABS8CRY9_9RHOB</name>
<protein>
    <submittedName>
        <fullName evidence="3">Uncharacterized protein</fullName>
    </submittedName>
</protein>
<organism evidence="3 4">
    <name type="scientific">Pseudogemmobacter faecipullorum</name>
    <dbReference type="NCBI Taxonomy" id="2755041"/>
    <lineage>
        <taxon>Bacteria</taxon>
        <taxon>Pseudomonadati</taxon>
        <taxon>Pseudomonadota</taxon>
        <taxon>Alphaproteobacteria</taxon>
        <taxon>Rhodobacterales</taxon>
        <taxon>Paracoccaceae</taxon>
        <taxon>Pseudogemmobacter</taxon>
    </lineage>
</organism>
<comment type="caution">
    <text evidence="3">The sequence shown here is derived from an EMBL/GenBank/DDBJ whole genome shotgun (WGS) entry which is preliminary data.</text>
</comment>
<dbReference type="Proteomes" id="UP001198571">
    <property type="component" value="Unassembled WGS sequence"/>
</dbReference>
<dbReference type="RefSeq" id="WP_226935418.1">
    <property type="nucleotide sequence ID" value="NZ_JACDXX010000008.1"/>
</dbReference>